<dbReference type="EMBL" id="BARW01006008">
    <property type="protein sequence ID" value="GAI85275.1"/>
    <property type="molecule type" value="Genomic_DNA"/>
</dbReference>
<evidence type="ECO:0000313" key="1">
    <source>
        <dbReference type="EMBL" id="GAI85275.1"/>
    </source>
</evidence>
<accession>X1TCE8</accession>
<gene>
    <name evidence="1" type="ORF">S12H4_12560</name>
</gene>
<reference evidence="1" key="1">
    <citation type="journal article" date="2014" name="Front. Microbiol.">
        <title>High frequency of phylogenetically diverse reductive dehalogenase-homologous genes in deep subseafloor sedimentary metagenomes.</title>
        <authorList>
            <person name="Kawai M."/>
            <person name="Futagami T."/>
            <person name="Toyoda A."/>
            <person name="Takaki Y."/>
            <person name="Nishi S."/>
            <person name="Hori S."/>
            <person name="Arai W."/>
            <person name="Tsubouchi T."/>
            <person name="Morono Y."/>
            <person name="Uchiyama I."/>
            <person name="Ito T."/>
            <person name="Fujiyama A."/>
            <person name="Inagaki F."/>
            <person name="Takami H."/>
        </authorList>
    </citation>
    <scope>NUCLEOTIDE SEQUENCE</scope>
    <source>
        <strain evidence="1">Expedition CK06-06</strain>
    </source>
</reference>
<sequence length="326" mass="36633">MKHISAEAIKQGILLTELEKEQAEKQPIWDTLAVEDQIFVNGFGHGNNNVFTGDSETPVFTSAECDILAGRIVYLLSCLTANGLGPAIIDAGGMAYGGYNIAWTWGANNINSDPYTDWYAEAYYRGTNEFPIALIQGETVARARDRCIAEYNRWIEIWETERADDSAAAAIIKFLIHDRDGLTVLGYLEATLRTEPPESVVLSIESEPIPAPVTLDGVPITLPWTGEVPGGVHIIETPWIFQRDTTYYAFRHWENGSTKFRRAMWLDKDTSLKATFEETVAHNITVTSEPSEIEFAFDGERYTTPYSELREDGVYTIKFPLQFLRN</sequence>
<dbReference type="AlphaFoldDB" id="X1TCE8"/>
<proteinExistence type="predicted"/>
<comment type="caution">
    <text evidence="1">The sequence shown here is derived from an EMBL/GenBank/DDBJ whole genome shotgun (WGS) entry which is preliminary data.</text>
</comment>
<organism evidence="1">
    <name type="scientific">marine sediment metagenome</name>
    <dbReference type="NCBI Taxonomy" id="412755"/>
    <lineage>
        <taxon>unclassified sequences</taxon>
        <taxon>metagenomes</taxon>
        <taxon>ecological metagenomes</taxon>
    </lineage>
</organism>
<protein>
    <submittedName>
        <fullName evidence="1">Uncharacterized protein</fullName>
    </submittedName>
</protein>
<name>X1TCE8_9ZZZZ</name>
<feature type="non-terminal residue" evidence="1">
    <location>
        <position position="326"/>
    </location>
</feature>